<proteinExistence type="predicted"/>
<feature type="region of interest" description="Disordered" evidence="1">
    <location>
        <begin position="33"/>
        <end position="57"/>
    </location>
</feature>
<organism evidence="2">
    <name type="scientific">marine sediment metagenome</name>
    <dbReference type="NCBI Taxonomy" id="412755"/>
    <lineage>
        <taxon>unclassified sequences</taxon>
        <taxon>metagenomes</taxon>
        <taxon>ecological metagenomes</taxon>
    </lineage>
</organism>
<accession>A0A0F8WWG4</accession>
<protein>
    <submittedName>
        <fullName evidence="2">Uncharacterized protein</fullName>
    </submittedName>
</protein>
<evidence type="ECO:0000313" key="2">
    <source>
        <dbReference type="EMBL" id="KKK60998.1"/>
    </source>
</evidence>
<reference evidence="2" key="1">
    <citation type="journal article" date="2015" name="Nature">
        <title>Complex archaea that bridge the gap between prokaryotes and eukaryotes.</title>
        <authorList>
            <person name="Spang A."/>
            <person name="Saw J.H."/>
            <person name="Jorgensen S.L."/>
            <person name="Zaremba-Niedzwiedzka K."/>
            <person name="Martijn J."/>
            <person name="Lind A.E."/>
            <person name="van Eijk R."/>
            <person name="Schleper C."/>
            <person name="Guy L."/>
            <person name="Ettema T.J."/>
        </authorList>
    </citation>
    <scope>NUCLEOTIDE SEQUENCE</scope>
</reference>
<dbReference type="EMBL" id="LAZR01062691">
    <property type="protein sequence ID" value="KKK60998.1"/>
    <property type="molecule type" value="Genomic_DNA"/>
</dbReference>
<name>A0A0F8WWG4_9ZZZZ</name>
<comment type="caution">
    <text evidence="2">The sequence shown here is derived from an EMBL/GenBank/DDBJ whole genome shotgun (WGS) entry which is preliminary data.</text>
</comment>
<gene>
    <name evidence="2" type="ORF">LCGC14_3018760</name>
</gene>
<dbReference type="AlphaFoldDB" id="A0A0F8WWG4"/>
<evidence type="ECO:0000256" key="1">
    <source>
        <dbReference type="SAM" id="MobiDB-lite"/>
    </source>
</evidence>
<sequence length="57" mass="6411">MAKPEICGACLHPVVRRWFRIRPDCPECDRLSAEGSDEDTPCASPEPKMVDVGFYND</sequence>